<dbReference type="PROSITE" id="PS50202">
    <property type="entry name" value="MSP"/>
    <property type="match status" value="1"/>
</dbReference>
<dbReference type="EMBL" id="JBGFUD010009869">
    <property type="protein sequence ID" value="MFH4982689.1"/>
    <property type="molecule type" value="Genomic_DNA"/>
</dbReference>
<dbReference type="InterPro" id="IPR008962">
    <property type="entry name" value="PapD-like_sf"/>
</dbReference>
<reference evidence="3 4" key="1">
    <citation type="submission" date="2024-08" db="EMBL/GenBank/DDBJ databases">
        <title>Gnathostoma spinigerum genome.</title>
        <authorList>
            <person name="Gonzalez-Bertolin B."/>
            <person name="Monzon S."/>
            <person name="Zaballos A."/>
            <person name="Jimenez P."/>
            <person name="Dekumyoy P."/>
            <person name="Varona S."/>
            <person name="Cuesta I."/>
            <person name="Sumanam S."/>
            <person name="Adisakwattana P."/>
            <person name="Gasser R.B."/>
            <person name="Hernandez-Gonzalez A."/>
            <person name="Young N.D."/>
            <person name="Perteguer M.J."/>
        </authorList>
    </citation>
    <scope>NUCLEOTIDE SEQUENCE [LARGE SCALE GENOMIC DNA]</scope>
    <source>
        <strain evidence="3">AL3</strain>
        <tissue evidence="3">Liver</tissue>
    </source>
</reference>
<dbReference type="Gene3D" id="2.60.40.10">
    <property type="entry name" value="Immunoglobulins"/>
    <property type="match status" value="1"/>
</dbReference>
<dbReference type="AlphaFoldDB" id="A0ABD6EWZ8"/>
<keyword evidence="1" id="KW-0206">Cytoskeleton</keyword>
<dbReference type="Proteomes" id="UP001608902">
    <property type="component" value="Unassembled WGS sequence"/>
</dbReference>
<evidence type="ECO:0000259" key="2">
    <source>
        <dbReference type="PROSITE" id="PS50202"/>
    </source>
</evidence>
<gene>
    <name evidence="3" type="ORF">AB6A40_009398</name>
</gene>
<sequence length="153" mass="17414">MTPDPNNPPPPRKPGEPTFQLKLEPLTLVFKNDNLTEGFTQVKFTITNTSNKRQTFKVKCTANEIFRTRPAFGYLQPQESTIIRVRFASKSVPESGKHYFSIYHMAAEEDKPLKELWSTGGKEPEGVQRMYCYFQNNDGTPAPLGESRKSVKV</sequence>
<dbReference type="PANTHER" id="PTHR21513">
    <property type="entry name" value="MAJOR SPERM PROTEIN"/>
    <property type="match status" value="1"/>
</dbReference>
<dbReference type="InterPro" id="IPR013783">
    <property type="entry name" value="Ig-like_fold"/>
</dbReference>
<keyword evidence="4" id="KW-1185">Reference proteome</keyword>
<comment type="caution">
    <text evidence="3">The sequence shown here is derived from an EMBL/GenBank/DDBJ whole genome shotgun (WGS) entry which is preliminary data.</text>
</comment>
<feature type="domain" description="MSP" evidence="2">
    <location>
        <begin position="20"/>
        <end position="135"/>
    </location>
</feature>
<keyword evidence="1" id="KW-0963">Cytoplasm</keyword>
<dbReference type="InterPro" id="IPR000535">
    <property type="entry name" value="MSP_dom"/>
</dbReference>
<comment type="function">
    <text evidence="1">Central component in molecular interactions underlying sperm crawling. Forms an extensive filament system that extends from sperm villipoda, along the leading edge of the pseudopod.</text>
</comment>
<name>A0ABD6EWZ8_9BILA</name>
<dbReference type="PANTHER" id="PTHR21513:SF19">
    <property type="entry name" value="MAJOR SPERM PROTEIN"/>
    <property type="match status" value="1"/>
</dbReference>
<protein>
    <recommendedName>
        <fullName evidence="1">Major sperm protein</fullName>
    </recommendedName>
</protein>
<accession>A0ABD6EWZ8</accession>
<proteinExistence type="predicted"/>
<evidence type="ECO:0000313" key="3">
    <source>
        <dbReference type="EMBL" id="MFH4982689.1"/>
    </source>
</evidence>
<evidence type="ECO:0000313" key="4">
    <source>
        <dbReference type="Proteomes" id="UP001608902"/>
    </source>
</evidence>
<evidence type="ECO:0000256" key="1">
    <source>
        <dbReference type="RuleBase" id="RU003425"/>
    </source>
</evidence>
<organism evidence="3 4">
    <name type="scientific">Gnathostoma spinigerum</name>
    <dbReference type="NCBI Taxonomy" id="75299"/>
    <lineage>
        <taxon>Eukaryota</taxon>
        <taxon>Metazoa</taxon>
        <taxon>Ecdysozoa</taxon>
        <taxon>Nematoda</taxon>
        <taxon>Chromadorea</taxon>
        <taxon>Rhabditida</taxon>
        <taxon>Spirurina</taxon>
        <taxon>Gnathostomatomorpha</taxon>
        <taxon>Gnathostomatoidea</taxon>
        <taxon>Gnathostomatidae</taxon>
        <taxon>Gnathostoma</taxon>
    </lineage>
</organism>
<dbReference type="Pfam" id="PF00635">
    <property type="entry name" value="Motile_Sperm"/>
    <property type="match status" value="1"/>
</dbReference>
<dbReference type="SUPFAM" id="SSF49354">
    <property type="entry name" value="PapD-like"/>
    <property type="match status" value="1"/>
</dbReference>